<reference evidence="15 16" key="1">
    <citation type="journal article" date="2004" name="Science">
        <title>The Ashbya gossypii genome as a tool for mapping the ancient Saccharomyces cerevisiae genome.</title>
        <authorList>
            <person name="Dietrich F.S."/>
            <person name="Voegeli S."/>
            <person name="Brachat S."/>
            <person name="Lerch A."/>
            <person name="Gates K."/>
            <person name="Steiner S."/>
            <person name="Mohr C."/>
            <person name="Pohlmann R."/>
            <person name="Luedi P."/>
            <person name="Choi S."/>
            <person name="Wing R.A."/>
            <person name="Flavier A."/>
            <person name="Gaffney T.D."/>
            <person name="Philippsen P."/>
        </authorList>
    </citation>
    <scope>NUCLEOTIDE SEQUENCE [LARGE SCALE GENOMIC DNA]</scope>
    <source>
        <strain evidence="16">ATCC 10895 / CBS 109.51 / FGSC 9923 / NRRL Y-1056</strain>
    </source>
</reference>
<protein>
    <recommendedName>
        <fullName evidence="13">Non-structural maintenance of chromosomes element 1 homolog</fullName>
        <ecNumber evidence="13">2.3.2.27</ecNumber>
    </recommendedName>
</protein>
<dbReference type="PANTHER" id="PTHR20973:SF0">
    <property type="entry name" value="NON-STRUCTURAL MAINTENANCE OF CHROMOSOMES ELEMENT 1 HOMOLOG"/>
    <property type="match status" value="1"/>
</dbReference>
<dbReference type="FunCoup" id="Q759D3">
    <property type="interactions" value="154"/>
</dbReference>
<dbReference type="InterPro" id="IPR036388">
    <property type="entry name" value="WH-like_DNA-bd_sf"/>
</dbReference>
<keyword evidence="5 13" id="KW-0479">Metal-binding</keyword>
<sequence length="281" mass="31120">MTETTRDDRRRLLLQCILRARGAVHEQVLAQCLGALGGDGGELGTYVTEMNVRLRGLGYQVKRVTHALGRRYAGEQAGAEGGRFYVYVNVGASREAELATTFRPAELEFVKWAIAQVGTLGPLEAAGEQAGSAAEREVDRVLAAWQGEPCRLPQRATYAERAKTLLTYAELASSDIERLLTRLCELKWFYRTAEGSYGFDLRFLVELEEYLLENHMLMPCSTCEHVVAQGVLCTGCVAKRRDEGGCWAAWHVDCFDYQVTHVTPQCPSCEADILTAGAYLV</sequence>
<name>Q759D3_EREGS</name>
<evidence type="ECO:0000256" key="8">
    <source>
        <dbReference type="ARBA" id="ARBA00022786"/>
    </source>
</evidence>
<comment type="similarity">
    <text evidence="3 13">Belongs to the NSE1 family.</text>
</comment>
<comment type="subcellular location">
    <subcellularLocation>
        <location evidence="2 13">Nucleus</location>
    </subcellularLocation>
</comment>
<dbReference type="GeneID" id="4620605"/>
<dbReference type="Pfam" id="PF07574">
    <property type="entry name" value="SMC_Nse1"/>
    <property type="match status" value="1"/>
</dbReference>
<dbReference type="AlphaFoldDB" id="Q759D3"/>
<evidence type="ECO:0000256" key="3">
    <source>
        <dbReference type="ARBA" id="ARBA00010258"/>
    </source>
</evidence>
<keyword evidence="6 13" id="KW-0227">DNA damage</keyword>
<dbReference type="KEGG" id="ago:AGOS_ADR344W"/>
<keyword evidence="4 13" id="KW-0808">Transferase</keyword>
<dbReference type="GO" id="GO:0005634">
    <property type="term" value="C:nucleus"/>
    <property type="evidence" value="ECO:0000318"/>
    <property type="project" value="GO_Central"/>
</dbReference>
<comment type="catalytic activity">
    <reaction evidence="1 13">
        <text>S-ubiquitinyl-[E2 ubiquitin-conjugating enzyme]-L-cysteine + [acceptor protein]-L-lysine = [E2 ubiquitin-conjugating enzyme]-L-cysteine + N(6)-ubiquitinyl-[acceptor protein]-L-lysine.</text>
        <dbReference type="EC" id="2.3.2.27"/>
    </reaction>
</comment>
<evidence type="ECO:0000256" key="11">
    <source>
        <dbReference type="ARBA" id="ARBA00023204"/>
    </source>
</evidence>
<keyword evidence="10 13" id="KW-0233">DNA recombination</keyword>
<dbReference type="GO" id="GO:0061630">
    <property type="term" value="F:ubiquitin protein ligase activity"/>
    <property type="evidence" value="ECO:0007669"/>
    <property type="project" value="UniProtKB-EC"/>
</dbReference>
<dbReference type="PANTHER" id="PTHR20973">
    <property type="entry name" value="NON-SMC ELEMENT 1-RELATED"/>
    <property type="match status" value="1"/>
</dbReference>
<dbReference type="STRING" id="284811.Q759D3"/>
<evidence type="ECO:0000256" key="10">
    <source>
        <dbReference type="ARBA" id="ARBA00023172"/>
    </source>
</evidence>
<evidence type="ECO:0000256" key="6">
    <source>
        <dbReference type="ARBA" id="ARBA00022763"/>
    </source>
</evidence>
<evidence type="ECO:0000256" key="1">
    <source>
        <dbReference type="ARBA" id="ARBA00000900"/>
    </source>
</evidence>
<dbReference type="Proteomes" id="UP000000591">
    <property type="component" value="Chromosome IV"/>
</dbReference>
<evidence type="ECO:0000313" key="15">
    <source>
        <dbReference type="EMBL" id="AAS52264.2"/>
    </source>
</evidence>
<dbReference type="OrthoDB" id="185455at2759"/>
<keyword evidence="8 13" id="KW-0833">Ubl conjugation pathway</keyword>
<evidence type="ECO:0000256" key="9">
    <source>
        <dbReference type="ARBA" id="ARBA00022833"/>
    </source>
</evidence>
<keyword evidence="11 13" id="KW-0234">DNA repair</keyword>
<dbReference type="CDD" id="cd16493">
    <property type="entry name" value="RING-CH-C4HC3_NSE1"/>
    <property type="match status" value="1"/>
</dbReference>
<dbReference type="GO" id="GO:0008270">
    <property type="term" value="F:zinc ion binding"/>
    <property type="evidence" value="ECO:0007669"/>
    <property type="project" value="UniProtKB-KW"/>
</dbReference>
<comment type="function">
    <text evidence="13">Acts in a DNA repair pathway for removal of UV-induced DNA damage that is distinct from classical nucleotide excision repair and in repair of ionizing radiation damage. Functions in homologous recombination repair of DNA double strand breaks and in recovery of stalled replication forks.</text>
</comment>
<accession>Q759D3</accession>
<evidence type="ECO:0000256" key="7">
    <source>
        <dbReference type="ARBA" id="ARBA00022771"/>
    </source>
</evidence>
<evidence type="ECO:0000256" key="2">
    <source>
        <dbReference type="ARBA" id="ARBA00004123"/>
    </source>
</evidence>
<feature type="domain" description="Non-structural maintenance of chromosomes element 1 RING C4HC3-type" evidence="14">
    <location>
        <begin position="220"/>
        <end position="269"/>
    </location>
</feature>
<dbReference type="OMA" id="KIIRINH"/>
<evidence type="ECO:0000256" key="13">
    <source>
        <dbReference type="RuleBase" id="RU368018"/>
    </source>
</evidence>
<evidence type="ECO:0000256" key="4">
    <source>
        <dbReference type="ARBA" id="ARBA00022679"/>
    </source>
</evidence>
<dbReference type="HOGENOM" id="CLU_826927_0_0_1"/>
<evidence type="ECO:0000256" key="5">
    <source>
        <dbReference type="ARBA" id="ARBA00022723"/>
    </source>
</evidence>
<keyword evidence="7 13" id="KW-0863">Zinc-finger</keyword>
<dbReference type="RefSeq" id="NP_984440.2">
    <property type="nucleotide sequence ID" value="NM_209793.2"/>
</dbReference>
<dbReference type="InterPro" id="IPR014857">
    <property type="entry name" value="Nse1_RING_C4HC3-type"/>
</dbReference>
<keyword evidence="9 13" id="KW-0862">Zinc</keyword>
<dbReference type="GO" id="GO:0004842">
    <property type="term" value="F:ubiquitin-protein transferase activity"/>
    <property type="evidence" value="ECO:0000318"/>
    <property type="project" value="GO_Central"/>
</dbReference>
<dbReference type="Pfam" id="PF08746">
    <property type="entry name" value="zf-RING-like"/>
    <property type="match status" value="1"/>
</dbReference>
<evidence type="ECO:0000256" key="12">
    <source>
        <dbReference type="ARBA" id="ARBA00023242"/>
    </source>
</evidence>
<evidence type="ECO:0000313" key="16">
    <source>
        <dbReference type="Proteomes" id="UP000000591"/>
    </source>
</evidence>
<keyword evidence="12 13" id="KW-0539">Nucleus</keyword>
<evidence type="ECO:0000259" key="14">
    <source>
        <dbReference type="Pfam" id="PF08746"/>
    </source>
</evidence>
<dbReference type="GO" id="GO:0000724">
    <property type="term" value="P:double-strand break repair via homologous recombination"/>
    <property type="evidence" value="ECO:0000318"/>
    <property type="project" value="GO_Central"/>
</dbReference>
<comment type="subunit">
    <text evidence="13">Component of the Smc5-Smc6 complex.</text>
</comment>
<reference evidence="16" key="2">
    <citation type="journal article" date="2013" name="G3 (Bethesda)">
        <title>Genomes of Ashbya fungi isolated from insects reveal four mating-type loci, numerous translocations, lack of transposons, and distinct gene duplications.</title>
        <authorList>
            <person name="Dietrich F.S."/>
            <person name="Voegeli S."/>
            <person name="Kuo S."/>
            <person name="Philippsen P."/>
        </authorList>
    </citation>
    <scope>GENOME REANNOTATION</scope>
    <source>
        <strain evidence="16">ATCC 10895 / CBS 109.51 / FGSC 9923 / NRRL Y-1056</strain>
    </source>
</reference>
<dbReference type="EMBL" id="AE016817">
    <property type="protein sequence ID" value="AAS52264.2"/>
    <property type="molecule type" value="Genomic_DNA"/>
</dbReference>
<organism evidence="15 16">
    <name type="scientific">Eremothecium gossypii (strain ATCC 10895 / CBS 109.51 / FGSC 9923 / NRRL Y-1056)</name>
    <name type="common">Yeast</name>
    <name type="synonym">Ashbya gossypii</name>
    <dbReference type="NCBI Taxonomy" id="284811"/>
    <lineage>
        <taxon>Eukaryota</taxon>
        <taxon>Fungi</taxon>
        <taxon>Dikarya</taxon>
        <taxon>Ascomycota</taxon>
        <taxon>Saccharomycotina</taxon>
        <taxon>Saccharomycetes</taxon>
        <taxon>Saccharomycetales</taxon>
        <taxon>Saccharomycetaceae</taxon>
        <taxon>Eremothecium</taxon>
    </lineage>
</organism>
<dbReference type="GO" id="GO:0030915">
    <property type="term" value="C:Smc5-Smc6 complex"/>
    <property type="evidence" value="ECO:0000318"/>
    <property type="project" value="GO_Central"/>
</dbReference>
<dbReference type="EC" id="2.3.2.27" evidence="13"/>
<dbReference type="eggNOG" id="KOG4718">
    <property type="taxonomic scope" value="Eukaryota"/>
</dbReference>
<dbReference type="InParanoid" id="Q759D3"/>
<gene>
    <name evidence="15" type="ORF">AGOS_ADR344W</name>
</gene>
<proteinExistence type="inferred from homology"/>
<dbReference type="InterPro" id="IPR011513">
    <property type="entry name" value="Nse1"/>
</dbReference>
<keyword evidence="16" id="KW-1185">Reference proteome</keyword>
<dbReference type="Gene3D" id="1.10.10.10">
    <property type="entry name" value="Winged helix-like DNA-binding domain superfamily/Winged helix DNA-binding domain"/>
    <property type="match status" value="1"/>
</dbReference>